<dbReference type="SUPFAM" id="SSF75005">
    <property type="entry name" value="Arabinanase/levansucrase/invertase"/>
    <property type="match status" value="1"/>
</dbReference>
<evidence type="ECO:0000256" key="2">
    <source>
        <dbReference type="ARBA" id="ARBA00022679"/>
    </source>
</evidence>
<feature type="non-terminal residue" evidence="4">
    <location>
        <position position="1"/>
    </location>
</feature>
<dbReference type="InterPro" id="IPR023296">
    <property type="entry name" value="Glyco_hydro_beta-prop_sf"/>
</dbReference>
<dbReference type="AlphaFoldDB" id="A0A1F4YET0"/>
<name>A0A1F4YET0_9BACT</name>
<comment type="similarity">
    <text evidence="3">Belongs to the glycosyl hydrolase 130 family.</text>
</comment>
<evidence type="ECO:0008006" key="6">
    <source>
        <dbReference type="Google" id="ProtNLM"/>
    </source>
</evidence>
<keyword evidence="1" id="KW-0328">Glycosyltransferase</keyword>
<dbReference type="GO" id="GO:0016757">
    <property type="term" value="F:glycosyltransferase activity"/>
    <property type="evidence" value="ECO:0007669"/>
    <property type="project" value="UniProtKB-KW"/>
</dbReference>
<dbReference type="Proteomes" id="UP000178176">
    <property type="component" value="Unassembled WGS sequence"/>
</dbReference>
<evidence type="ECO:0000313" key="4">
    <source>
        <dbReference type="EMBL" id="OGC91743.1"/>
    </source>
</evidence>
<evidence type="ECO:0000256" key="1">
    <source>
        <dbReference type="ARBA" id="ARBA00022676"/>
    </source>
</evidence>
<evidence type="ECO:0000313" key="5">
    <source>
        <dbReference type="Proteomes" id="UP000178176"/>
    </source>
</evidence>
<organism evidence="4 5">
    <name type="scientific">Candidatus Amesbacteria bacterium RIFCSPHIGHO2_01_FULL_48_32b</name>
    <dbReference type="NCBI Taxonomy" id="1797253"/>
    <lineage>
        <taxon>Bacteria</taxon>
        <taxon>Candidatus Amesiibacteriota</taxon>
    </lineage>
</organism>
<dbReference type="EMBL" id="MEXH01000029">
    <property type="protein sequence ID" value="OGC91743.1"/>
    <property type="molecule type" value="Genomic_DNA"/>
</dbReference>
<dbReference type="PANTHER" id="PTHR34106:SF5">
    <property type="entry name" value="GLYCOSIDASE"/>
    <property type="match status" value="1"/>
</dbReference>
<dbReference type="PANTHER" id="PTHR34106">
    <property type="entry name" value="GLYCOSIDASE"/>
    <property type="match status" value="1"/>
</dbReference>
<proteinExistence type="inferred from homology"/>
<dbReference type="Pfam" id="PF04041">
    <property type="entry name" value="Glyco_hydro_130"/>
    <property type="match status" value="1"/>
</dbReference>
<dbReference type="Gene3D" id="2.115.10.20">
    <property type="entry name" value="Glycosyl hydrolase domain, family 43"/>
    <property type="match status" value="1"/>
</dbReference>
<sequence length="249" mass="27780">SEYETKGVEDPRISSLDGHYYLVYVAASPYPGILPQPVHQKEYQWRVRVSLAKTSDFESWNRFGVIIGHIDSKDAALFPQKIDGNFLLIHRVIPHLRLAVAPDGRNFKERGPLFGPRAGMWDSWRVGTGAPPLLSPYGWLMFYHGVDEKSVYRLGLALLDVHDPSVVLARTPEPILEPSTSWETAGQVPNVVFSCGAIETESEYQVYYGGADTVIGLATIPKAQVWNWAKQESEKVHSAFEVVGQITAD</sequence>
<protein>
    <recommendedName>
        <fullName evidence="6">Glycosidase</fullName>
    </recommendedName>
</protein>
<keyword evidence="2" id="KW-0808">Transferase</keyword>
<gene>
    <name evidence="4" type="ORF">A2876_01375</name>
</gene>
<comment type="caution">
    <text evidence="4">The sequence shown here is derived from an EMBL/GenBank/DDBJ whole genome shotgun (WGS) entry which is preliminary data.</text>
</comment>
<evidence type="ECO:0000256" key="3">
    <source>
        <dbReference type="ARBA" id="ARBA00024356"/>
    </source>
</evidence>
<reference evidence="4 5" key="1">
    <citation type="journal article" date="2016" name="Nat. Commun.">
        <title>Thousands of microbial genomes shed light on interconnected biogeochemical processes in an aquifer system.</title>
        <authorList>
            <person name="Anantharaman K."/>
            <person name="Brown C.T."/>
            <person name="Hug L.A."/>
            <person name="Sharon I."/>
            <person name="Castelle C.J."/>
            <person name="Probst A.J."/>
            <person name="Thomas B.C."/>
            <person name="Singh A."/>
            <person name="Wilkins M.J."/>
            <person name="Karaoz U."/>
            <person name="Brodie E.L."/>
            <person name="Williams K.H."/>
            <person name="Hubbard S.S."/>
            <person name="Banfield J.F."/>
        </authorList>
    </citation>
    <scope>NUCLEOTIDE SEQUENCE [LARGE SCALE GENOMIC DNA]</scope>
</reference>
<accession>A0A1F4YET0</accession>
<dbReference type="InterPro" id="IPR007184">
    <property type="entry name" value="Mannoside_phosphorylase"/>
</dbReference>
<dbReference type="PIRSF" id="PIRSF016202">
    <property type="entry name" value="PH1107"/>
    <property type="match status" value="1"/>
</dbReference>